<evidence type="ECO:0000313" key="2">
    <source>
        <dbReference type="Proteomes" id="UP000001075"/>
    </source>
</evidence>
<gene>
    <name evidence="1" type="ORF">I79_008948</name>
</gene>
<dbReference type="InParanoid" id="G3HEG4"/>
<reference evidence="2" key="1">
    <citation type="journal article" date="2011" name="Nat. Biotechnol.">
        <title>The genomic sequence of the Chinese hamster ovary (CHO)-K1 cell line.</title>
        <authorList>
            <person name="Xu X."/>
            <person name="Nagarajan H."/>
            <person name="Lewis N.E."/>
            <person name="Pan S."/>
            <person name="Cai Z."/>
            <person name="Liu X."/>
            <person name="Chen W."/>
            <person name="Xie M."/>
            <person name="Wang W."/>
            <person name="Hammond S."/>
            <person name="Andersen M.R."/>
            <person name="Neff N."/>
            <person name="Passarelli B."/>
            <person name="Koh W."/>
            <person name="Fan H.C."/>
            <person name="Wang J."/>
            <person name="Gui Y."/>
            <person name="Lee K.H."/>
            <person name="Betenbaugh M.J."/>
            <person name="Quake S.R."/>
            <person name="Famili I."/>
            <person name="Palsson B.O."/>
            <person name="Wang J."/>
        </authorList>
    </citation>
    <scope>NUCLEOTIDE SEQUENCE [LARGE SCALE GENOMIC DNA]</scope>
    <source>
        <strain evidence="2">CHO K1 cell line</strain>
    </source>
</reference>
<organism evidence="1 2">
    <name type="scientific">Cricetulus griseus</name>
    <name type="common">Chinese hamster</name>
    <name type="synonym">Cricetulus barabensis griseus</name>
    <dbReference type="NCBI Taxonomy" id="10029"/>
    <lineage>
        <taxon>Eukaryota</taxon>
        <taxon>Metazoa</taxon>
        <taxon>Chordata</taxon>
        <taxon>Craniata</taxon>
        <taxon>Vertebrata</taxon>
        <taxon>Euteleostomi</taxon>
        <taxon>Mammalia</taxon>
        <taxon>Eutheria</taxon>
        <taxon>Euarchontoglires</taxon>
        <taxon>Glires</taxon>
        <taxon>Rodentia</taxon>
        <taxon>Myomorpha</taxon>
        <taxon>Muroidea</taxon>
        <taxon>Cricetidae</taxon>
        <taxon>Cricetinae</taxon>
        <taxon>Cricetulus</taxon>
    </lineage>
</organism>
<name>G3HEG4_CRIGR</name>
<evidence type="ECO:0000313" key="1">
    <source>
        <dbReference type="EMBL" id="EGW06716.1"/>
    </source>
</evidence>
<proteinExistence type="predicted"/>
<dbReference type="Proteomes" id="UP000001075">
    <property type="component" value="Unassembled WGS sequence"/>
</dbReference>
<dbReference type="AlphaFoldDB" id="G3HEG4"/>
<dbReference type="EMBL" id="JH000314">
    <property type="protein sequence ID" value="EGW06716.1"/>
    <property type="molecule type" value="Genomic_DNA"/>
</dbReference>
<sequence length="83" mass="9026">MYNPQTHIGPPIAISHVPSHLVLPQTLKSSIKGLIDTPVTINLFAKSRLSPPATSELYASQPPELGPNEYTERLVLVTKLLGQ</sequence>
<protein>
    <submittedName>
        <fullName evidence="1">Uncharacterized protein</fullName>
    </submittedName>
</protein>
<accession>G3HEG4</accession>